<keyword evidence="5" id="KW-0880">Kelch repeat</keyword>
<dbReference type="SUPFAM" id="SSF54695">
    <property type="entry name" value="POZ domain"/>
    <property type="match status" value="1"/>
</dbReference>
<keyword evidence="9" id="KW-0539">Nucleus</keyword>
<dbReference type="Gene3D" id="1.25.40.420">
    <property type="match status" value="1"/>
</dbReference>
<dbReference type="Gene3D" id="2.120.10.80">
    <property type="entry name" value="Kelch-type beta propeller"/>
    <property type="match status" value="1"/>
</dbReference>
<evidence type="ECO:0000256" key="8">
    <source>
        <dbReference type="ARBA" id="ARBA00022786"/>
    </source>
</evidence>
<comment type="pathway">
    <text evidence="3">Protein modification; protein ubiquitination.</text>
</comment>
<dbReference type="SMART" id="SM00875">
    <property type="entry name" value="BACK"/>
    <property type="match status" value="1"/>
</dbReference>
<dbReference type="Pfam" id="PF00651">
    <property type="entry name" value="BTB"/>
    <property type="match status" value="1"/>
</dbReference>
<evidence type="ECO:0000256" key="7">
    <source>
        <dbReference type="ARBA" id="ARBA00022737"/>
    </source>
</evidence>
<evidence type="ECO:0000313" key="12">
    <source>
        <dbReference type="Proteomes" id="UP001152320"/>
    </source>
</evidence>
<evidence type="ECO:0000256" key="9">
    <source>
        <dbReference type="ARBA" id="ARBA00023242"/>
    </source>
</evidence>
<keyword evidence="6" id="KW-0963">Cytoplasm</keyword>
<comment type="subcellular location">
    <subcellularLocation>
        <location evidence="2">Cytoplasm</location>
    </subcellularLocation>
    <subcellularLocation>
        <location evidence="1">Nucleus</location>
    </subcellularLocation>
</comment>
<dbReference type="Pfam" id="PF07707">
    <property type="entry name" value="BACK"/>
    <property type="match status" value="1"/>
</dbReference>
<dbReference type="Pfam" id="PF01344">
    <property type="entry name" value="Kelch_1"/>
    <property type="match status" value="6"/>
</dbReference>
<organism evidence="11 12">
    <name type="scientific">Holothuria leucospilota</name>
    <name type="common">Black long sea cucumber</name>
    <name type="synonym">Mertensiothuria leucospilota</name>
    <dbReference type="NCBI Taxonomy" id="206669"/>
    <lineage>
        <taxon>Eukaryota</taxon>
        <taxon>Metazoa</taxon>
        <taxon>Echinodermata</taxon>
        <taxon>Eleutherozoa</taxon>
        <taxon>Echinozoa</taxon>
        <taxon>Holothuroidea</taxon>
        <taxon>Aspidochirotacea</taxon>
        <taxon>Aspidochirotida</taxon>
        <taxon>Holothuriidae</taxon>
        <taxon>Holothuria</taxon>
    </lineage>
</organism>
<sequence length="646" mass="73188">MKFQKSIQYEIQKHDRDNYTSNPSSIMEGCLYYSYFARRTLTHIAKMACPEIPLPCTRQKVDDKCEFECSELGGCVTYKSLKHPCSAFEVLSELRDSRELCDITLVVDTVKFYAHRAVLVSCSPYFKAMLTKGFKECKKDKIELKDVHPCIFSAIIEFMYTSKISISESNVMQLLPKAMMYQVSDIVEACCEFLERQLDPQNCLGYSIYAKEHGLVRLHQKACHFIFTNFCAVSHSEEFLNLPLPQLIRVLHQDKLNVWSECEVYDACKRWVKHDEKSRKQDFEKLLGDGAIRAEHLTPCFLKRQLDKCELLRSDHKCKDYLSKIFQQLKLHKPGKVPPRHPSTARVIYTAGGYLRQSLKTFECYDPMADMWHTLPCLPEARSGLGAATIHGKFYCVGGRNNTAEANTDSNQLDCYCPLKNTWRTLSPMIASRNRVGVAVLDDMLYAVGGSQGCYLHNSAERYNVDENKWTMVANMNSKRIGVGCTVVNRLLYAVGGFDGQIRLRSVECYHPENNEWLEVRPMKTQRSGAGVASIGNYIFAVGGYDGKNQLNSVERYDIENDVWEDLPPMHSRRSALSVDVIGGKLYALGGYDGEDFLPTVECYDPKEGTWTIITNMSSGRSGAGVAVGMEPCKTSMCSGMVMELN</sequence>
<evidence type="ECO:0000313" key="11">
    <source>
        <dbReference type="EMBL" id="KAJ8040271.1"/>
    </source>
</evidence>
<dbReference type="GO" id="GO:0005634">
    <property type="term" value="C:nucleus"/>
    <property type="evidence" value="ECO:0007669"/>
    <property type="project" value="UniProtKB-SubCell"/>
</dbReference>
<dbReference type="InterPro" id="IPR011333">
    <property type="entry name" value="SKP1/BTB/POZ_sf"/>
</dbReference>
<accession>A0A9Q1C7P5</accession>
<comment type="caution">
    <text evidence="11">The sequence shown here is derived from an EMBL/GenBank/DDBJ whole genome shotgun (WGS) entry which is preliminary data.</text>
</comment>
<evidence type="ECO:0000256" key="1">
    <source>
        <dbReference type="ARBA" id="ARBA00004123"/>
    </source>
</evidence>
<proteinExistence type="inferred from homology"/>
<reference evidence="11" key="1">
    <citation type="submission" date="2021-10" db="EMBL/GenBank/DDBJ databases">
        <title>Tropical sea cucumber genome reveals ecological adaptation and Cuvierian tubules defense mechanism.</title>
        <authorList>
            <person name="Chen T."/>
        </authorList>
    </citation>
    <scope>NUCLEOTIDE SEQUENCE</scope>
    <source>
        <strain evidence="11">Nanhai2018</strain>
        <tissue evidence="11">Muscle</tissue>
    </source>
</reference>
<evidence type="ECO:0000256" key="6">
    <source>
        <dbReference type="ARBA" id="ARBA00022490"/>
    </source>
</evidence>
<dbReference type="InterPro" id="IPR000210">
    <property type="entry name" value="BTB/POZ_dom"/>
</dbReference>
<dbReference type="OrthoDB" id="45365at2759"/>
<dbReference type="PANTHER" id="PTHR24412:SF401">
    <property type="entry name" value="FI11917P"/>
    <property type="match status" value="1"/>
</dbReference>
<dbReference type="AlphaFoldDB" id="A0A9Q1C7P5"/>
<evidence type="ECO:0000256" key="5">
    <source>
        <dbReference type="ARBA" id="ARBA00022441"/>
    </source>
</evidence>
<dbReference type="PANTHER" id="PTHR24412">
    <property type="entry name" value="KELCH PROTEIN"/>
    <property type="match status" value="1"/>
</dbReference>
<dbReference type="PROSITE" id="PS50097">
    <property type="entry name" value="BTB"/>
    <property type="match status" value="1"/>
</dbReference>
<keyword evidence="12" id="KW-1185">Reference proteome</keyword>
<dbReference type="Proteomes" id="UP001152320">
    <property type="component" value="Chromosome 6"/>
</dbReference>
<dbReference type="FunFam" id="2.120.10.80:FF:000024">
    <property type="entry name" value="Kelch-like ECH-associated protein 1"/>
    <property type="match status" value="1"/>
</dbReference>
<feature type="domain" description="BTB" evidence="10">
    <location>
        <begin position="101"/>
        <end position="168"/>
    </location>
</feature>
<dbReference type="SMART" id="SM00225">
    <property type="entry name" value="BTB"/>
    <property type="match status" value="1"/>
</dbReference>
<dbReference type="InterPro" id="IPR015915">
    <property type="entry name" value="Kelch-typ_b-propeller"/>
</dbReference>
<evidence type="ECO:0000259" key="10">
    <source>
        <dbReference type="PROSITE" id="PS50097"/>
    </source>
</evidence>
<evidence type="ECO:0000256" key="3">
    <source>
        <dbReference type="ARBA" id="ARBA00004906"/>
    </source>
</evidence>
<dbReference type="Gene3D" id="3.30.710.10">
    <property type="entry name" value="Potassium Channel Kv1.1, Chain A"/>
    <property type="match status" value="1"/>
</dbReference>
<dbReference type="SMART" id="SM00612">
    <property type="entry name" value="Kelch"/>
    <property type="match status" value="6"/>
</dbReference>
<keyword evidence="7" id="KW-0677">Repeat</keyword>
<evidence type="ECO:0000256" key="2">
    <source>
        <dbReference type="ARBA" id="ARBA00004496"/>
    </source>
</evidence>
<protein>
    <submittedName>
        <fullName evidence="11">Kelch-like ECH-associated protein 1</fullName>
    </submittedName>
</protein>
<dbReference type="InterPro" id="IPR006652">
    <property type="entry name" value="Kelch_1"/>
</dbReference>
<dbReference type="FunFam" id="3.30.710.10:FF:000001">
    <property type="entry name" value="Kelch-like family member 20"/>
    <property type="match status" value="1"/>
</dbReference>
<name>A0A9Q1C7P5_HOLLE</name>
<dbReference type="GO" id="GO:0005737">
    <property type="term" value="C:cytoplasm"/>
    <property type="evidence" value="ECO:0007669"/>
    <property type="project" value="UniProtKB-SubCell"/>
</dbReference>
<dbReference type="SUPFAM" id="SSF117281">
    <property type="entry name" value="Kelch motif"/>
    <property type="match status" value="1"/>
</dbReference>
<comment type="similarity">
    <text evidence="4">Belongs to the KEAP1 family.</text>
</comment>
<dbReference type="PIRSF" id="PIRSF037037">
    <property type="entry name" value="Kelch-like_protein_gigaxonin"/>
    <property type="match status" value="1"/>
</dbReference>
<dbReference type="InterPro" id="IPR011705">
    <property type="entry name" value="BACK"/>
</dbReference>
<gene>
    <name evidence="11" type="ORF">HOLleu_14509</name>
</gene>
<dbReference type="FunFam" id="1.25.40.420:FF:000001">
    <property type="entry name" value="Kelch-like family member 12"/>
    <property type="match status" value="1"/>
</dbReference>
<dbReference type="EMBL" id="JAIZAY010000006">
    <property type="protein sequence ID" value="KAJ8040271.1"/>
    <property type="molecule type" value="Genomic_DNA"/>
</dbReference>
<evidence type="ECO:0000256" key="4">
    <source>
        <dbReference type="ARBA" id="ARBA00005288"/>
    </source>
</evidence>
<keyword evidence="8" id="KW-0833">Ubl conjugation pathway</keyword>
<dbReference type="InterPro" id="IPR017096">
    <property type="entry name" value="BTB-kelch_protein"/>
</dbReference>